<name>A0A1Q3AUB9_CEPFO</name>
<dbReference type="PANTHER" id="PTHR31110:SF2">
    <property type="entry name" value="PESTICIDAL CRYSTAL CRY8BA PROTEIN"/>
    <property type="match status" value="1"/>
</dbReference>
<dbReference type="STRING" id="3775.A0A1Q3AUB9"/>
<evidence type="ECO:0000256" key="1">
    <source>
        <dbReference type="SAM" id="MobiDB-lite"/>
    </source>
</evidence>
<dbReference type="EMBL" id="BDDD01000103">
    <property type="protein sequence ID" value="GAV59244.1"/>
    <property type="molecule type" value="Genomic_DNA"/>
</dbReference>
<feature type="compositionally biased region" description="Polar residues" evidence="1">
    <location>
        <begin position="242"/>
        <end position="263"/>
    </location>
</feature>
<gene>
    <name evidence="2" type="ORF">CFOL_v3_02775</name>
</gene>
<feature type="region of interest" description="Disordered" evidence="1">
    <location>
        <begin position="1"/>
        <end position="135"/>
    </location>
</feature>
<reference evidence="3" key="1">
    <citation type="submission" date="2016-04" db="EMBL/GenBank/DDBJ databases">
        <title>Cephalotus genome sequencing.</title>
        <authorList>
            <person name="Fukushima K."/>
            <person name="Hasebe M."/>
            <person name="Fang X."/>
        </authorList>
    </citation>
    <scope>NUCLEOTIDE SEQUENCE [LARGE SCALE GENOMIC DNA]</scope>
    <source>
        <strain evidence="3">cv. St1</strain>
    </source>
</reference>
<dbReference type="AlphaFoldDB" id="A0A1Q3AUB9"/>
<comment type="caution">
    <text evidence="2">The sequence shown here is derived from an EMBL/GenBank/DDBJ whole genome shotgun (WGS) entry which is preliminary data.</text>
</comment>
<dbReference type="Proteomes" id="UP000187406">
    <property type="component" value="Unassembled WGS sequence"/>
</dbReference>
<proteinExistence type="predicted"/>
<organism evidence="2 3">
    <name type="scientific">Cephalotus follicularis</name>
    <name type="common">Albany pitcher plant</name>
    <dbReference type="NCBI Taxonomy" id="3775"/>
    <lineage>
        <taxon>Eukaryota</taxon>
        <taxon>Viridiplantae</taxon>
        <taxon>Streptophyta</taxon>
        <taxon>Embryophyta</taxon>
        <taxon>Tracheophyta</taxon>
        <taxon>Spermatophyta</taxon>
        <taxon>Magnoliopsida</taxon>
        <taxon>eudicotyledons</taxon>
        <taxon>Gunneridae</taxon>
        <taxon>Pentapetalae</taxon>
        <taxon>rosids</taxon>
        <taxon>fabids</taxon>
        <taxon>Oxalidales</taxon>
        <taxon>Cephalotaceae</taxon>
        <taxon>Cephalotus</taxon>
    </lineage>
</organism>
<feature type="compositionally biased region" description="Polar residues" evidence="1">
    <location>
        <begin position="89"/>
        <end position="116"/>
    </location>
</feature>
<protein>
    <submittedName>
        <fullName evidence="2">Uncharacterized protein</fullName>
    </submittedName>
</protein>
<dbReference type="InParanoid" id="A0A1Q3AUB9"/>
<dbReference type="OrthoDB" id="1896158at2759"/>
<dbReference type="PANTHER" id="PTHR31110">
    <property type="entry name" value="PESTICIDAL CRYSTAL CRY8BA PROTEIN"/>
    <property type="match status" value="1"/>
</dbReference>
<evidence type="ECO:0000313" key="2">
    <source>
        <dbReference type="EMBL" id="GAV59244.1"/>
    </source>
</evidence>
<sequence length="1221" mass="136664">MLTQRLKADPVANLRGGRLGSNLPPPAKLRTGHVPSGVLSASKLLRVSGNDSGSDMDITSDSEDEIYGGQYSLDSSPQDDKVPRYNPPMQGQVNFRNNGIHSGVSGSSRETVQQKQGIGVDRTGRGVGRNSVRQPGIAQDELLDSATSTEVSFKQQRNDGVVLNRGMYTLDSYSSTGTLQANFEMTAKQCLQDYYNKEMQNKKHLDNDKPSAPLFVGYVPEIELVGEQGLTFRSHGTPGPATANSFAPTSKPQASRSIHSGTNAAGHGIPDSCFRPSGTAAGVECNLFTISLYARLPIFHASEHGPWCVVISYDACVRLCLQSWVKCCNEEASYFLNNECGLLRNVFGLQKVLLQSEEELARQSSELVSEKAATKTKKTVGKIKVQVRRVKRGLDSPPGCSLSLLKPSMFKLESLRLHISKLNSTLGSGWKAVRKVRVSPNMPANGTFSQQSLAYVHASTLYIKEVSRLLKNGVTILHNNSSSYEVVQETYICLLRVKSSPEEDVVRMQPGSGESHVFFPDSLGDVLLVEVHDSKGQYFGHVQAQVAVIADSPGDKLRWWPIYHEPVHELVGRLQLYINYSTSQDENSHLKCGLVAETVAYDLVLEVAMRVLKFQQRNLLLNGPWKWLVTEFASYYGVSDAYTKLRYLSYVMDVATPTNDCLDLVHDLLLPVLMKGNRKNVLSHQENRLLGEVEDQVQQILAMTFENYKSLDEHSPTGLVDVFGPATGVAAPALAPAVKLYCLLHDILSPEAQFKLYRLFQAAAKKSSQWHLTESDKFFFSSNEVTLMDPVALNTAYQKMKSLILSIRNEIITDIEIHNQHLLPSFVDLPNLSASIYSVELSGRLRSFLISCPPSAPSPPVAELVMATADFQRDLSCWNINHVKGGVDAKELFHSYITLWIEDKRLALLELCKLDKARSGVRTEHSTTPFVDYMYDQLNETLNEYEVIIARWPEYTIALENAIADIERAVIVALDKQYVDVLYPLKDNLTAKIFSLKHVQKFAKGTVNTYIVPDELGILLNSMKRMLDELRPKIETKIKSWCSCIPDSENAAPGECFGEITVLLKAKFRNILQAVVEKLAENTSVQSATKLKKIIEQSKETVVESDVRSRMQLLKDLLIKTIDHLHTVFEPSVFIAFCRGFWDRMGQDILRFLENRRDNRSWYKSARIAVHILDDIFASQMQQLLGNALQDRDMEPPRSVMEVRSILFKDSVNYTENNYFY</sequence>
<evidence type="ECO:0000313" key="3">
    <source>
        <dbReference type="Proteomes" id="UP000187406"/>
    </source>
</evidence>
<accession>A0A1Q3AUB9</accession>
<keyword evidence="3" id="KW-1185">Reference proteome</keyword>
<feature type="region of interest" description="Disordered" evidence="1">
    <location>
        <begin position="236"/>
        <end position="263"/>
    </location>
</feature>